<name>A0A927MA60_9ACTN</name>
<proteinExistence type="inferred from homology"/>
<dbReference type="Proteomes" id="UP000649753">
    <property type="component" value="Unassembled WGS sequence"/>
</dbReference>
<evidence type="ECO:0000313" key="7">
    <source>
        <dbReference type="Proteomes" id="UP000649753"/>
    </source>
</evidence>
<keyword evidence="4 6" id="KW-0067">ATP-binding</keyword>
<dbReference type="RefSeq" id="WP_192768907.1">
    <property type="nucleotide sequence ID" value="NZ_JADBEB010000001.1"/>
</dbReference>
<evidence type="ECO:0000313" key="6">
    <source>
        <dbReference type="EMBL" id="MBE1489431.1"/>
    </source>
</evidence>
<dbReference type="InterPro" id="IPR017871">
    <property type="entry name" value="ABC_transporter-like_CS"/>
</dbReference>
<dbReference type="PANTHER" id="PTHR24220">
    <property type="entry name" value="IMPORT ATP-BINDING PROTEIN"/>
    <property type="match status" value="1"/>
</dbReference>
<evidence type="ECO:0000256" key="3">
    <source>
        <dbReference type="ARBA" id="ARBA00022741"/>
    </source>
</evidence>
<keyword evidence="2" id="KW-0813">Transport</keyword>
<evidence type="ECO:0000256" key="4">
    <source>
        <dbReference type="ARBA" id="ARBA00022840"/>
    </source>
</evidence>
<dbReference type="InterPro" id="IPR003593">
    <property type="entry name" value="AAA+_ATPase"/>
</dbReference>
<dbReference type="InterPro" id="IPR015854">
    <property type="entry name" value="ABC_transpr_LolD-like"/>
</dbReference>
<dbReference type="Pfam" id="PF00005">
    <property type="entry name" value="ABC_tran"/>
    <property type="match status" value="1"/>
</dbReference>
<dbReference type="SMART" id="SM00382">
    <property type="entry name" value="AAA"/>
    <property type="match status" value="1"/>
</dbReference>
<dbReference type="SUPFAM" id="SSF52540">
    <property type="entry name" value="P-loop containing nucleoside triphosphate hydrolases"/>
    <property type="match status" value="1"/>
</dbReference>
<dbReference type="GO" id="GO:0022857">
    <property type="term" value="F:transmembrane transporter activity"/>
    <property type="evidence" value="ECO:0007669"/>
    <property type="project" value="TreeGrafter"/>
</dbReference>
<evidence type="ECO:0000256" key="2">
    <source>
        <dbReference type="ARBA" id="ARBA00022448"/>
    </source>
</evidence>
<dbReference type="PROSITE" id="PS00211">
    <property type="entry name" value="ABC_TRANSPORTER_1"/>
    <property type="match status" value="1"/>
</dbReference>
<comment type="caution">
    <text evidence="6">The sequence shown here is derived from an EMBL/GenBank/DDBJ whole genome shotgun (WGS) entry which is preliminary data.</text>
</comment>
<organism evidence="6 7">
    <name type="scientific">Plantactinospora soyae</name>
    <dbReference type="NCBI Taxonomy" id="1544732"/>
    <lineage>
        <taxon>Bacteria</taxon>
        <taxon>Bacillati</taxon>
        <taxon>Actinomycetota</taxon>
        <taxon>Actinomycetes</taxon>
        <taxon>Micromonosporales</taxon>
        <taxon>Micromonosporaceae</taxon>
        <taxon>Plantactinospora</taxon>
    </lineage>
</organism>
<dbReference type="EMBL" id="JADBEB010000001">
    <property type="protein sequence ID" value="MBE1489431.1"/>
    <property type="molecule type" value="Genomic_DNA"/>
</dbReference>
<feature type="domain" description="ABC transporter" evidence="5">
    <location>
        <begin position="9"/>
        <end position="237"/>
    </location>
</feature>
<gene>
    <name evidence="6" type="ORF">H4W31_005069</name>
</gene>
<reference evidence="6" key="1">
    <citation type="submission" date="2020-10" db="EMBL/GenBank/DDBJ databases">
        <title>Sequencing the genomes of 1000 actinobacteria strains.</title>
        <authorList>
            <person name="Klenk H.-P."/>
        </authorList>
    </citation>
    <scope>NUCLEOTIDE SEQUENCE</scope>
    <source>
        <strain evidence="6">DSM 46832</strain>
    </source>
</reference>
<dbReference type="GO" id="GO:0016887">
    <property type="term" value="F:ATP hydrolysis activity"/>
    <property type="evidence" value="ECO:0007669"/>
    <property type="project" value="InterPro"/>
</dbReference>
<evidence type="ECO:0000259" key="5">
    <source>
        <dbReference type="PROSITE" id="PS50893"/>
    </source>
</evidence>
<sequence length="238" mass="25405">MPDEAVIILRGARKSFRQPNGAELLLLSDVDLTVGRGESLAVRGRSGSGKTTLLRSLGLFLPFDAGEHRLLGVDVRSAGDRRCSALRAHSIGFVFQDFRLLPNLTALQNVEYAGILAGMSRQRRSRAARAALGRVGLSDRLHSRPAHLSGGEQQRVAIARALVKRPALVLADEPTGALDGDTADDVIELLLDAVTELRTALVVVTHDDAVAERCDRRVRLADGTLQVDATPTPVPGGG</sequence>
<dbReference type="AlphaFoldDB" id="A0A927MA60"/>
<protein>
    <submittedName>
        <fullName evidence="6">ABC transport system ATP-binding protein</fullName>
    </submittedName>
</protein>
<dbReference type="GO" id="GO:0005886">
    <property type="term" value="C:plasma membrane"/>
    <property type="evidence" value="ECO:0007669"/>
    <property type="project" value="TreeGrafter"/>
</dbReference>
<dbReference type="InterPro" id="IPR027417">
    <property type="entry name" value="P-loop_NTPase"/>
</dbReference>
<keyword evidence="3" id="KW-0547">Nucleotide-binding</keyword>
<dbReference type="Gene3D" id="3.40.50.300">
    <property type="entry name" value="P-loop containing nucleotide triphosphate hydrolases"/>
    <property type="match status" value="1"/>
</dbReference>
<dbReference type="GO" id="GO:0005524">
    <property type="term" value="F:ATP binding"/>
    <property type="evidence" value="ECO:0007669"/>
    <property type="project" value="UniProtKB-KW"/>
</dbReference>
<comment type="similarity">
    <text evidence="1">Belongs to the ABC transporter superfamily.</text>
</comment>
<dbReference type="InterPro" id="IPR017911">
    <property type="entry name" value="MacB-like_ATP-bd"/>
</dbReference>
<accession>A0A927MA60</accession>
<dbReference type="CDD" id="cd03255">
    <property type="entry name" value="ABC_MJ0796_LolCDE_FtsE"/>
    <property type="match status" value="1"/>
</dbReference>
<dbReference type="InterPro" id="IPR003439">
    <property type="entry name" value="ABC_transporter-like_ATP-bd"/>
</dbReference>
<keyword evidence="7" id="KW-1185">Reference proteome</keyword>
<dbReference type="PROSITE" id="PS50893">
    <property type="entry name" value="ABC_TRANSPORTER_2"/>
    <property type="match status" value="1"/>
</dbReference>
<evidence type="ECO:0000256" key="1">
    <source>
        <dbReference type="ARBA" id="ARBA00005417"/>
    </source>
</evidence>
<dbReference type="PANTHER" id="PTHR24220:SF689">
    <property type="entry name" value="LIPOPROTEIN-RELEASING SYSTEM ATP-BINDING PROTEIN LOLD"/>
    <property type="match status" value="1"/>
</dbReference>